<dbReference type="Proteomes" id="UP000318384">
    <property type="component" value="Chromosome"/>
</dbReference>
<evidence type="ECO:0000313" key="2">
    <source>
        <dbReference type="Proteomes" id="UP000318384"/>
    </source>
</evidence>
<gene>
    <name evidence="1" type="ORF">V202x_03700</name>
</gene>
<name>A0A517WP50_9PLAN</name>
<protein>
    <recommendedName>
        <fullName evidence="3">Tetratricopeptide repeat protein</fullName>
    </recommendedName>
</protein>
<dbReference type="SUPFAM" id="SSF81901">
    <property type="entry name" value="HCP-like"/>
    <property type="match status" value="1"/>
</dbReference>
<dbReference type="Gene3D" id="1.25.40.10">
    <property type="entry name" value="Tetratricopeptide repeat domain"/>
    <property type="match status" value="1"/>
</dbReference>
<dbReference type="InterPro" id="IPR011990">
    <property type="entry name" value="TPR-like_helical_dom_sf"/>
</dbReference>
<reference evidence="1 2" key="1">
    <citation type="submission" date="2019-03" db="EMBL/GenBank/DDBJ databases">
        <title>Deep-cultivation of Planctomycetes and their phenomic and genomic characterization uncovers novel biology.</title>
        <authorList>
            <person name="Wiegand S."/>
            <person name="Jogler M."/>
            <person name="Boedeker C."/>
            <person name="Pinto D."/>
            <person name="Vollmers J."/>
            <person name="Rivas-Marin E."/>
            <person name="Kohn T."/>
            <person name="Peeters S.H."/>
            <person name="Heuer A."/>
            <person name="Rast P."/>
            <person name="Oberbeckmann S."/>
            <person name="Bunk B."/>
            <person name="Jeske O."/>
            <person name="Meyerdierks A."/>
            <person name="Storesund J.E."/>
            <person name="Kallscheuer N."/>
            <person name="Luecker S."/>
            <person name="Lage O.M."/>
            <person name="Pohl T."/>
            <person name="Merkel B.J."/>
            <person name="Hornburger P."/>
            <person name="Mueller R.-W."/>
            <person name="Bruemmer F."/>
            <person name="Labrenz M."/>
            <person name="Spormann A.M."/>
            <person name="Op den Camp H."/>
            <person name="Overmann J."/>
            <person name="Amann R."/>
            <person name="Jetten M.S.M."/>
            <person name="Mascher T."/>
            <person name="Medema M.H."/>
            <person name="Devos D.P."/>
            <person name="Kaster A.-K."/>
            <person name="Ovreas L."/>
            <person name="Rohde M."/>
            <person name="Galperin M.Y."/>
            <person name="Jogler C."/>
        </authorList>
    </citation>
    <scope>NUCLEOTIDE SEQUENCE [LARGE SCALE GENOMIC DNA]</scope>
    <source>
        <strain evidence="1 2">V202</strain>
    </source>
</reference>
<keyword evidence="2" id="KW-1185">Reference proteome</keyword>
<sequence length="323" mass="35919">MSNRSLAMSGSRLTAEEAASLEKQVNQEPRDINSRTKLLGYYFHKQLEDPSMQKAHQESVLWLIQNAPESEILALPFGLLFAKINAVGYSQGKNAWIDQLKLDPENLQLLENAAKFFMLTDPELAEESLLKAQSLDKNNPKWSAELGQLYSLNIIKKSGNNERAEAKRALDQLEISYNLSSGIEQAALLAQLANAAMAAQETTKAKEYAEIMLSKDGSDWNSGDNIHHGNITLGRIAFAAGDVKTAKEHLLKAGNTSGSPQLNSFGPNMSLAKELLQEGEKDVVLKYLVLCAKFWESGKDRLEKWLITVKEGRIPESWHKPRP</sequence>
<accession>A0A517WP50</accession>
<dbReference type="AlphaFoldDB" id="A0A517WP50"/>
<proteinExistence type="predicted"/>
<organism evidence="1 2">
    <name type="scientific">Gimesia aquarii</name>
    <dbReference type="NCBI Taxonomy" id="2527964"/>
    <lineage>
        <taxon>Bacteria</taxon>
        <taxon>Pseudomonadati</taxon>
        <taxon>Planctomycetota</taxon>
        <taxon>Planctomycetia</taxon>
        <taxon>Planctomycetales</taxon>
        <taxon>Planctomycetaceae</taxon>
        <taxon>Gimesia</taxon>
    </lineage>
</organism>
<evidence type="ECO:0008006" key="3">
    <source>
        <dbReference type="Google" id="ProtNLM"/>
    </source>
</evidence>
<dbReference type="EMBL" id="CP037422">
    <property type="protein sequence ID" value="QDU07025.1"/>
    <property type="molecule type" value="Genomic_DNA"/>
</dbReference>
<evidence type="ECO:0000313" key="1">
    <source>
        <dbReference type="EMBL" id="QDU07025.1"/>
    </source>
</evidence>